<protein>
    <submittedName>
        <fullName evidence="2">Uncharacterized protein</fullName>
    </submittedName>
</protein>
<gene>
    <name evidence="2" type="ORF">ACFQGL_10695</name>
</gene>
<feature type="compositionally biased region" description="Basic residues" evidence="1">
    <location>
        <begin position="62"/>
        <end position="80"/>
    </location>
</feature>
<accession>A0ABW1H2B6</accession>
<keyword evidence="3" id="KW-1185">Reference proteome</keyword>
<dbReference type="EMBL" id="JBHSQS010000005">
    <property type="protein sequence ID" value="MFC5923809.1"/>
    <property type="molecule type" value="Genomic_DNA"/>
</dbReference>
<evidence type="ECO:0000256" key="1">
    <source>
        <dbReference type="SAM" id="MobiDB-lite"/>
    </source>
</evidence>
<comment type="caution">
    <text evidence="2">The sequence shown here is derived from an EMBL/GenBank/DDBJ whole genome shotgun (WGS) entry which is preliminary data.</text>
</comment>
<evidence type="ECO:0000313" key="2">
    <source>
        <dbReference type="EMBL" id="MFC5923809.1"/>
    </source>
</evidence>
<dbReference type="Proteomes" id="UP001596226">
    <property type="component" value="Unassembled WGS sequence"/>
</dbReference>
<evidence type="ECO:0000313" key="3">
    <source>
        <dbReference type="Proteomes" id="UP001596226"/>
    </source>
</evidence>
<proteinExistence type="predicted"/>
<reference evidence="3" key="1">
    <citation type="journal article" date="2019" name="Int. J. Syst. Evol. Microbiol.">
        <title>The Global Catalogue of Microorganisms (GCM) 10K type strain sequencing project: providing services to taxonomists for standard genome sequencing and annotation.</title>
        <authorList>
            <consortium name="The Broad Institute Genomics Platform"/>
            <consortium name="The Broad Institute Genome Sequencing Center for Infectious Disease"/>
            <person name="Wu L."/>
            <person name="Ma J."/>
        </authorList>
    </citation>
    <scope>NUCLEOTIDE SEQUENCE [LARGE SCALE GENOMIC DNA]</scope>
    <source>
        <strain evidence="3">CGMCC 4.7144</strain>
    </source>
</reference>
<feature type="region of interest" description="Disordered" evidence="1">
    <location>
        <begin position="1"/>
        <end position="80"/>
    </location>
</feature>
<dbReference type="RefSeq" id="WP_377509193.1">
    <property type="nucleotide sequence ID" value="NZ_JBHSQS010000005.1"/>
</dbReference>
<organism evidence="2 3">
    <name type="scientific">Micromonospora vulcania</name>
    <dbReference type="NCBI Taxonomy" id="1441873"/>
    <lineage>
        <taxon>Bacteria</taxon>
        <taxon>Bacillati</taxon>
        <taxon>Actinomycetota</taxon>
        <taxon>Actinomycetes</taxon>
        <taxon>Micromonosporales</taxon>
        <taxon>Micromonosporaceae</taxon>
        <taxon>Micromonospora</taxon>
    </lineage>
</organism>
<name>A0ABW1H2B6_9ACTN</name>
<sequence length="80" mass="9023">MTPAPLHLVTDQPDATEVPPGRRVPQWDVPMPLTGPDTAPPPIPVDAFPASMGDMVRPQARPGRHRGQPRRWTRRRCWRS</sequence>